<keyword evidence="1" id="KW-0678">Repressor</keyword>
<dbReference type="PROSITE" id="PS50977">
    <property type="entry name" value="HTH_TETR_2"/>
    <property type="match status" value="1"/>
</dbReference>
<dbReference type="PANTHER" id="PTHR47506">
    <property type="entry name" value="TRANSCRIPTIONAL REGULATORY PROTEIN"/>
    <property type="match status" value="1"/>
</dbReference>
<dbReference type="InterPro" id="IPR001647">
    <property type="entry name" value="HTH_TetR"/>
</dbReference>
<dbReference type="InterPro" id="IPR039538">
    <property type="entry name" value="BetI_C"/>
</dbReference>
<evidence type="ECO:0000259" key="6">
    <source>
        <dbReference type="PROSITE" id="PS50977"/>
    </source>
</evidence>
<gene>
    <name evidence="7" type="ORF">ABU178_16530</name>
</gene>
<dbReference type="Pfam" id="PF00440">
    <property type="entry name" value="TetR_N"/>
    <property type="match status" value="1"/>
</dbReference>
<sequence length="192" mass="21308">MTQNIVLSTPERVLIAARQCFSINGFHSTSMKTICKTCDISPGTLYHHFPSKEALIQAIIQEDQERALVHFREPIAEEKLVDYLVESFLKVTEEDKAQRALVVEIMAEGMRNAEVATMLEEKYLAITALITERLREARQAGVIGTAVDLPCAARLLLTMTYGAIADADALGQSNRDTFSATLKNMFCGLLQI</sequence>
<evidence type="ECO:0000313" key="7">
    <source>
        <dbReference type="EMBL" id="MFH8135761.1"/>
    </source>
</evidence>
<keyword evidence="3 5" id="KW-0238">DNA-binding</keyword>
<evidence type="ECO:0000256" key="1">
    <source>
        <dbReference type="ARBA" id="ARBA00022491"/>
    </source>
</evidence>
<evidence type="ECO:0000256" key="4">
    <source>
        <dbReference type="ARBA" id="ARBA00023163"/>
    </source>
</evidence>
<dbReference type="RefSeq" id="WP_397216863.1">
    <property type="nucleotide sequence ID" value="NZ_JBGFSN010000006.1"/>
</dbReference>
<dbReference type="InterPro" id="IPR036271">
    <property type="entry name" value="Tet_transcr_reg_TetR-rel_C_sf"/>
</dbReference>
<feature type="DNA-binding region" description="H-T-H motif" evidence="5">
    <location>
        <begin position="30"/>
        <end position="49"/>
    </location>
</feature>
<evidence type="ECO:0000256" key="2">
    <source>
        <dbReference type="ARBA" id="ARBA00023015"/>
    </source>
</evidence>
<keyword evidence="8" id="KW-1185">Reference proteome</keyword>
<dbReference type="Proteomes" id="UP001611251">
    <property type="component" value="Unassembled WGS sequence"/>
</dbReference>
<accession>A0ABW7PZK8</accession>
<keyword evidence="4" id="KW-0804">Transcription</keyword>
<organism evidence="7 8">
    <name type="scientific">Pantoea osteomyelitidis</name>
    <dbReference type="NCBI Taxonomy" id="3230026"/>
    <lineage>
        <taxon>Bacteria</taxon>
        <taxon>Pseudomonadati</taxon>
        <taxon>Pseudomonadota</taxon>
        <taxon>Gammaproteobacteria</taxon>
        <taxon>Enterobacterales</taxon>
        <taxon>Erwiniaceae</taxon>
        <taxon>Pantoea</taxon>
    </lineage>
</organism>
<dbReference type="EMBL" id="JBGFSN010000006">
    <property type="protein sequence ID" value="MFH8135761.1"/>
    <property type="molecule type" value="Genomic_DNA"/>
</dbReference>
<dbReference type="InterPro" id="IPR009057">
    <property type="entry name" value="Homeodomain-like_sf"/>
</dbReference>
<dbReference type="Gene3D" id="1.10.357.10">
    <property type="entry name" value="Tetracycline Repressor, domain 2"/>
    <property type="match status" value="1"/>
</dbReference>
<dbReference type="SUPFAM" id="SSF46689">
    <property type="entry name" value="Homeodomain-like"/>
    <property type="match status" value="1"/>
</dbReference>
<dbReference type="PROSITE" id="PS01081">
    <property type="entry name" value="HTH_TETR_1"/>
    <property type="match status" value="1"/>
</dbReference>
<evidence type="ECO:0000256" key="3">
    <source>
        <dbReference type="ARBA" id="ARBA00023125"/>
    </source>
</evidence>
<dbReference type="Pfam" id="PF13977">
    <property type="entry name" value="TetR_C_6"/>
    <property type="match status" value="1"/>
</dbReference>
<dbReference type="SUPFAM" id="SSF48498">
    <property type="entry name" value="Tetracyclin repressor-like, C-terminal domain"/>
    <property type="match status" value="1"/>
</dbReference>
<feature type="domain" description="HTH tetR-type" evidence="6">
    <location>
        <begin position="7"/>
        <end position="67"/>
    </location>
</feature>
<comment type="caution">
    <text evidence="7">The sequence shown here is derived from an EMBL/GenBank/DDBJ whole genome shotgun (WGS) entry which is preliminary data.</text>
</comment>
<dbReference type="PANTHER" id="PTHR47506:SF1">
    <property type="entry name" value="HTH-TYPE TRANSCRIPTIONAL REGULATOR YJDC"/>
    <property type="match status" value="1"/>
</dbReference>
<dbReference type="InterPro" id="IPR023772">
    <property type="entry name" value="DNA-bd_HTH_TetR-type_CS"/>
</dbReference>
<name>A0ABW7PZK8_9GAMM</name>
<keyword evidence="2" id="KW-0805">Transcription regulation</keyword>
<proteinExistence type="predicted"/>
<evidence type="ECO:0000313" key="8">
    <source>
        <dbReference type="Proteomes" id="UP001611251"/>
    </source>
</evidence>
<protein>
    <submittedName>
        <fullName evidence="7">TetR/AcrR family transcriptional regulator</fullName>
    </submittedName>
</protein>
<evidence type="ECO:0000256" key="5">
    <source>
        <dbReference type="PROSITE-ProRule" id="PRU00335"/>
    </source>
</evidence>
<dbReference type="PRINTS" id="PR00455">
    <property type="entry name" value="HTHTETR"/>
</dbReference>
<reference evidence="7 8" key="1">
    <citation type="submission" date="2024-08" db="EMBL/GenBank/DDBJ databases">
        <title>Pantoea ronii - a newly identified human opportunistic pathogen.</title>
        <authorList>
            <person name="Keidar-Friedman D."/>
            <person name="Sorek N."/>
            <person name="Leshin-Carmel D."/>
            <person name="Tsur A."/>
            <person name="Amsalem M."/>
            <person name="Tolkach D."/>
            <person name="Brosh-Nissimov T."/>
        </authorList>
    </citation>
    <scope>NUCLEOTIDE SEQUENCE [LARGE SCALE GENOMIC DNA]</scope>
    <source>
        <strain evidence="7 8">AA23256</strain>
    </source>
</reference>